<accession>A0A1M5MR63</accession>
<evidence type="ECO:0000313" key="3">
    <source>
        <dbReference type="Proteomes" id="UP000184074"/>
    </source>
</evidence>
<organism evidence="2 3">
    <name type="scientific">Cognatiyoonia sediminum</name>
    <dbReference type="NCBI Taxonomy" id="1508389"/>
    <lineage>
        <taxon>Bacteria</taxon>
        <taxon>Pseudomonadati</taxon>
        <taxon>Pseudomonadota</taxon>
        <taxon>Alphaproteobacteria</taxon>
        <taxon>Rhodobacterales</taxon>
        <taxon>Paracoccaceae</taxon>
        <taxon>Cognatiyoonia</taxon>
    </lineage>
</organism>
<dbReference type="PANTHER" id="PTHR33840">
    <property type="match status" value="1"/>
</dbReference>
<dbReference type="SUPFAM" id="SSF53474">
    <property type="entry name" value="alpha/beta-Hydrolases"/>
    <property type="match status" value="1"/>
</dbReference>
<evidence type="ECO:0000313" key="2">
    <source>
        <dbReference type="EMBL" id="SHG79369.1"/>
    </source>
</evidence>
<dbReference type="AlphaFoldDB" id="A0A1M5MR63"/>
<keyword evidence="3" id="KW-1185">Reference proteome</keyword>
<evidence type="ECO:0000259" key="1">
    <source>
        <dbReference type="Pfam" id="PF09994"/>
    </source>
</evidence>
<dbReference type="EMBL" id="FQXB01000001">
    <property type="protein sequence ID" value="SHG79369.1"/>
    <property type="molecule type" value="Genomic_DNA"/>
</dbReference>
<dbReference type="Proteomes" id="UP000184074">
    <property type="component" value="Unassembled WGS sequence"/>
</dbReference>
<protein>
    <submittedName>
        <fullName evidence="2">Uncharacterized protein, PA2063/DUF2235 family</fullName>
    </submittedName>
</protein>
<sequence length="413" mass="46789">MKRIAIFIDGTWNRPDAQHPTNVLRLSRCVHHYDRKTNVPQYVIYTAGVGSGEGSTWLARKLDRWFGGGFGWGSLALMENVYRRLVYAYEPGDEVYVFGFSRGAFAARSLVGLIRSCGIAPRSHLDRIPEAVARYVDRSGATHPEDPSSYEFRESFAPYTATSDKEFKWRRERGNTEAIRLYVDYVGVWDTVSALGVPKWAPFAKSFNQKYEFHDAELSSSVLSARHAISLDERRSSFPAHPWSNLDRLNEPTLSAKGPKQRKPFLQQWFPGNHGSVGGGGRRIGLSSITMHWIAQGAVDAGLSISWEDFDRQAWRFSVLEKLDNKFGPVGAVNWVLQQSKKDREGPSDIENLSLAAVDRFQLDDEYRPKSLDQIYHELYDLSEAEWGDLRGQMIARDGGPTHDLDDGLRPRD</sequence>
<dbReference type="Pfam" id="PF09994">
    <property type="entry name" value="T6SS_Tle1-like_cat"/>
    <property type="match status" value="1"/>
</dbReference>
<dbReference type="InterPro" id="IPR018712">
    <property type="entry name" value="Tle1-like_cat"/>
</dbReference>
<dbReference type="InterPro" id="IPR029058">
    <property type="entry name" value="AB_hydrolase_fold"/>
</dbReference>
<dbReference type="OrthoDB" id="4378831at2"/>
<dbReference type="PANTHER" id="PTHR33840:SF1">
    <property type="entry name" value="TLE1 PHOSPHOLIPASE DOMAIN-CONTAINING PROTEIN"/>
    <property type="match status" value="1"/>
</dbReference>
<reference evidence="2 3" key="1">
    <citation type="submission" date="2016-11" db="EMBL/GenBank/DDBJ databases">
        <authorList>
            <person name="Jaros S."/>
            <person name="Januszkiewicz K."/>
            <person name="Wedrychowicz H."/>
        </authorList>
    </citation>
    <scope>NUCLEOTIDE SEQUENCE [LARGE SCALE GENOMIC DNA]</scope>
    <source>
        <strain evidence="2 3">DSM 28715</strain>
    </source>
</reference>
<name>A0A1M5MR63_9RHOB</name>
<dbReference type="RefSeq" id="WP_072899698.1">
    <property type="nucleotide sequence ID" value="NZ_FQXB01000001.1"/>
</dbReference>
<proteinExistence type="predicted"/>
<feature type="domain" description="T6SS Phospholipase effector Tle1-like catalytic" evidence="1">
    <location>
        <begin position="2"/>
        <end position="296"/>
    </location>
</feature>
<gene>
    <name evidence="2" type="ORF">SAMN05444003_0951</name>
</gene>